<dbReference type="PANTHER" id="PTHR32278:SF111">
    <property type="entry name" value="F-BOX PROTEIN PP2-B12-RELATED"/>
    <property type="match status" value="1"/>
</dbReference>
<dbReference type="EMBL" id="JAWPEI010000007">
    <property type="protein sequence ID" value="KAK4721482.1"/>
    <property type="molecule type" value="Genomic_DNA"/>
</dbReference>
<reference evidence="1 2" key="1">
    <citation type="submission" date="2023-10" db="EMBL/GenBank/DDBJ databases">
        <title>Genome-Wide Identification Analysis in wild type Solanum Pinnatisectum Reveals Some Genes Defensing Phytophthora Infestans.</title>
        <authorList>
            <person name="Sun C."/>
        </authorList>
    </citation>
    <scope>NUCLEOTIDE SEQUENCE [LARGE SCALE GENOMIC DNA]</scope>
    <source>
        <strain evidence="1">LQN</strain>
        <tissue evidence="1">Leaf</tissue>
    </source>
</reference>
<keyword evidence="2" id="KW-1185">Reference proteome</keyword>
<comment type="caution">
    <text evidence="1">The sequence shown here is derived from an EMBL/GenBank/DDBJ whole genome shotgun (WGS) entry which is preliminary data.</text>
</comment>
<name>A0AAV9LAU1_9SOLN</name>
<evidence type="ECO:0000313" key="1">
    <source>
        <dbReference type="EMBL" id="KAK4721482.1"/>
    </source>
</evidence>
<dbReference type="Proteomes" id="UP001311915">
    <property type="component" value="Unassembled WGS sequence"/>
</dbReference>
<evidence type="ECO:0000313" key="2">
    <source>
        <dbReference type="Proteomes" id="UP001311915"/>
    </source>
</evidence>
<proteinExistence type="predicted"/>
<organism evidence="1 2">
    <name type="scientific">Solanum pinnatisectum</name>
    <name type="common">tansyleaf nightshade</name>
    <dbReference type="NCBI Taxonomy" id="50273"/>
    <lineage>
        <taxon>Eukaryota</taxon>
        <taxon>Viridiplantae</taxon>
        <taxon>Streptophyta</taxon>
        <taxon>Embryophyta</taxon>
        <taxon>Tracheophyta</taxon>
        <taxon>Spermatophyta</taxon>
        <taxon>Magnoliopsida</taxon>
        <taxon>eudicotyledons</taxon>
        <taxon>Gunneridae</taxon>
        <taxon>Pentapetalae</taxon>
        <taxon>asterids</taxon>
        <taxon>lamiids</taxon>
        <taxon>Solanales</taxon>
        <taxon>Solanaceae</taxon>
        <taxon>Solanoideae</taxon>
        <taxon>Solaneae</taxon>
        <taxon>Solanum</taxon>
    </lineage>
</organism>
<protein>
    <submittedName>
        <fullName evidence="1">Uncharacterized protein</fullName>
    </submittedName>
</protein>
<accession>A0AAV9LAU1</accession>
<gene>
    <name evidence="1" type="ORF">R3W88_011715</name>
</gene>
<dbReference type="AlphaFoldDB" id="A0AAV9LAU1"/>
<sequence>MFSSSFFTSNFSFFSSISSSSCFFSSSFSYFSSIFSSSCSFSPSFISSTTSLTSSTKYSSTATRSSSTIGNRRISSTSTAPSLSISFFLDKHSGKKCFMIAPRELISLDSDDVFSWQWGEHPDSSIKFVSYESETDTENQANTVHLPRLQESGDIPKMRGDGLMEVKLGYINSKKGTDGPFEARFFEMNHIYKGGLIVEGLEFLPK</sequence>
<dbReference type="PANTHER" id="PTHR32278">
    <property type="entry name" value="F-BOX DOMAIN-CONTAINING PROTEIN"/>
    <property type="match status" value="1"/>
</dbReference>